<dbReference type="OrthoDB" id="247273at2"/>
<dbReference type="EMBL" id="AP019860">
    <property type="protein sequence ID" value="BBM84906.1"/>
    <property type="molecule type" value="Genomic_DNA"/>
</dbReference>
<dbReference type="Gene3D" id="3.30.450.40">
    <property type="match status" value="1"/>
</dbReference>
<dbReference type="Gene3D" id="3.60.40.10">
    <property type="entry name" value="PPM-type phosphatase domain"/>
    <property type="match status" value="1"/>
</dbReference>
<dbReference type="SUPFAM" id="SSF55781">
    <property type="entry name" value="GAF domain-like"/>
    <property type="match status" value="1"/>
</dbReference>
<reference evidence="4 5" key="1">
    <citation type="submission" date="2019-08" db="EMBL/GenBank/DDBJ databases">
        <title>Complete genome sequence of Candidatus Uab amorphum.</title>
        <authorList>
            <person name="Shiratori T."/>
            <person name="Suzuki S."/>
            <person name="Kakizawa Y."/>
            <person name="Ishida K."/>
        </authorList>
    </citation>
    <scope>NUCLEOTIDE SEQUENCE [LARGE SCALE GENOMIC DNA]</scope>
    <source>
        <strain evidence="4 5">SRT547</strain>
    </source>
</reference>
<evidence type="ECO:0000313" key="4">
    <source>
        <dbReference type="EMBL" id="BBM84906.1"/>
    </source>
</evidence>
<organism evidence="4 5">
    <name type="scientific">Uabimicrobium amorphum</name>
    <dbReference type="NCBI Taxonomy" id="2596890"/>
    <lineage>
        <taxon>Bacteria</taxon>
        <taxon>Pseudomonadati</taxon>
        <taxon>Planctomycetota</taxon>
        <taxon>Candidatus Uabimicrobiia</taxon>
        <taxon>Candidatus Uabimicrobiales</taxon>
        <taxon>Candidatus Uabimicrobiaceae</taxon>
        <taxon>Candidatus Uabimicrobium</taxon>
    </lineage>
</organism>
<dbReference type="InterPro" id="IPR000253">
    <property type="entry name" value="FHA_dom"/>
</dbReference>
<dbReference type="CDD" id="cd00060">
    <property type="entry name" value="FHA"/>
    <property type="match status" value="1"/>
</dbReference>
<dbReference type="SMART" id="SM00065">
    <property type="entry name" value="GAF"/>
    <property type="match status" value="1"/>
</dbReference>
<dbReference type="Proteomes" id="UP000326354">
    <property type="component" value="Chromosome"/>
</dbReference>
<feature type="domain" description="PPM-type phosphatase" evidence="3">
    <location>
        <begin position="333"/>
        <end position="555"/>
    </location>
</feature>
<dbReference type="InterPro" id="IPR052016">
    <property type="entry name" value="Bact_Sigma-Reg"/>
</dbReference>
<dbReference type="Pfam" id="PF13185">
    <property type="entry name" value="GAF_2"/>
    <property type="match status" value="1"/>
</dbReference>
<feature type="domain" description="GAF" evidence="2">
    <location>
        <begin position="163"/>
        <end position="306"/>
    </location>
</feature>
<dbReference type="InterPro" id="IPR003018">
    <property type="entry name" value="GAF"/>
</dbReference>
<evidence type="ECO:0000259" key="2">
    <source>
        <dbReference type="SMART" id="SM00065"/>
    </source>
</evidence>
<evidence type="ECO:0000259" key="3">
    <source>
        <dbReference type="SMART" id="SM00331"/>
    </source>
</evidence>
<dbReference type="GO" id="GO:0016791">
    <property type="term" value="F:phosphatase activity"/>
    <property type="evidence" value="ECO:0007669"/>
    <property type="project" value="TreeGrafter"/>
</dbReference>
<dbReference type="SMART" id="SM00331">
    <property type="entry name" value="PP2C_SIG"/>
    <property type="match status" value="1"/>
</dbReference>
<dbReference type="InterPro" id="IPR001932">
    <property type="entry name" value="PPM-type_phosphatase-like_dom"/>
</dbReference>
<dbReference type="PANTHER" id="PTHR43156:SF2">
    <property type="entry name" value="STAGE II SPORULATION PROTEIN E"/>
    <property type="match status" value="1"/>
</dbReference>
<dbReference type="Pfam" id="PF00498">
    <property type="entry name" value="FHA"/>
    <property type="match status" value="1"/>
</dbReference>
<evidence type="ECO:0000313" key="5">
    <source>
        <dbReference type="Proteomes" id="UP000326354"/>
    </source>
</evidence>
<accession>A0A5S9F3P5</accession>
<name>A0A5S9F3P5_UABAM</name>
<dbReference type="Pfam" id="PF07228">
    <property type="entry name" value="SpoIIE"/>
    <property type="match status" value="1"/>
</dbReference>
<dbReference type="InterPro" id="IPR029016">
    <property type="entry name" value="GAF-like_dom_sf"/>
</dbReference>
<dbReference type="KEGG" id="uam:UABAM_03267"/>
<protein>
    <submittedName>
        <fullName evidence="4">Sigma factor sigB regulation protein rsbU</fullName>
    </submittedName>
</protein>
<dbReference type="SUPFAM" id="SSF81606">
    <property type="entry name" value="PP2C-like"/>
    <property type="match status" value="1"/>
</dbReference>
<dbReference type="Gene3D" id="2.60.200.20">
    <property type="match status" value="1"/>
</dbReference>
<dbReference type="AlphaFoldDB" id="A0A5S9F3P5"/>
<dbReference type="InterPro" id="IPR008984">
    <property type="entry name" value="SMAD_FHA_dom_sf"/>
</dbReference>
<proteinExistence type="predicted"/>
<keyword evidence="1" id="KW-0378">Hydrolase</keyword>
<dbReference type="SUPFAM" id="SSF49879">
    <property type="entry name" value="SMAD/FHA domain"/>
    <property type="match status" value="1"/>
</dbReference>
<dbReference type="InterPro" id="IPR036457">
    <property type="entry name" value="PPM-type-like_dom_sf"/>
</dbReference>
<dbReference type="PANTHER" id="PTHR43156">
    <property type="entry name" value="STAGE II SPORULATION PROTEIN E-RELATED"/>
    <property type="match status" value="1"/>
</dbReference>
<dbReference type="RefSeq" id="WP_151969034.1">
    <property type="nucleotide sequence ID" value="NZ_AP019860.1"/>
</dbReference>
<gene>
    <name evidence="4" type="ORF">UABAM_03267</name>
</gene>
<keyword evidence="5" id="KW-1185">Reference proteome</keyword>
<sequence>MAQIIVMDGPGSGTTYELDAVNNIGRGGNCNIRLQSANIADIQAIIKKKASHYNIQGATAGSVLVNGQPIHKERKLIHGDMITLADIMLLYGEEPTGESALVGGGPPQQNANEPMITNTQTYYKDTNTALANLDDGTQKASQNIKVLLKVSNAIMSKLEPKELLAQLLDIMFDEIPSVDRGMVLLKESDASSKLWPMASKKRPKVTKDVVPSRTIIKRVLQTKEGVLTEDAKGDYGDMAVSIVNQSIEAAICVPLVGKNNNILGIIHLDSTRQNQGFREDHLRLVTAIAMQASLAMENAILVKHLGEKQRMQRELDIANDIQMKLLPKNLPVTEGLEVYGLMKPAKEVGGDYYDFLIPENSNNRKLFICIGDVSGKGVPAGLVMVMARCFFRPLIISCKNTKMIIEEMNKFLVEDTRKDMFMSMLVLSWDAEKEQIQWTGAGHEHIIVYRAQTRKCETIRAGGIVLGMMKKANRFFKDQYLALQPGDAIILYTDGVTEAINPAKKMFELENLVTLCEKYGHLPAEQICKCLLEDLKRFMANAPQHDDITLVAIKKK</sequence>
<evidence type="ECO:0000256" key="1">
    <source>
        <dbReference type="ARBA" id="ARBA00022801"/>
    </source>
</evidence>